<sequence length="41" mass="4815">MKIAERFFGLEVMSGEWHSVPCQREMKDFLKAKCIIILCII</sequence>
<evidence type="ECO:0000313" key="1">
    <source>
        <dbReference type="EMBL" id="JAH52350.1"/>
    </source>
</evidence>
<dbReference type="AlphaFoldDB" id="A0A0E9THI2"/>
<reference evidence="1" key="2">
    <citation type="journal article" date="2015" name="Fish Shellfish Immunol.">
        <title>Early steps in the European eel (Anguilla anguilla)-Vibrio vulnificus interaction in the gills: Role of the RtxA13 toxin.</title>
        <authorList>
            <person name="Callol A."/>
            <person name="Pajuelo D."/>
            <person name="Ebbesson L."/>
            <person name="Teles M."/>
            <person name="MacKenzie S."/>
            <person name="Amaro C."/>
        </authorList>
    </citation>
    <scope>NUCLEOTIDE SEQUENCE</scope>
</reference>
<accession>A0A0E9THI2</accession>
<reference evidence="1" key="1">
    <citation type="submission" date="2014-11" db="EMBL/GenBank/DDBJ databases">
        <authorList>
            <person name="Amaro Gonzalez C."/>
        </authorList>
    </citation>
    <scope>NUCLEOTIDE SEQUENCE</scope>
</reference>
<dbReference type="EMBL" id="GBXM01056227">
    <property type="protein sequence ID" value="JAH52350.1"/>
    <property type="molecule type" value="Transcribed_RNA"/>
</dbReference>
<proteinExistence type="predicted"/>
<protein>
    <submittedName>
        <fullName evidence="1">Uncharacterized protein</fullName>
    </submittedName>
</protein>
<name>A0A0E9THI2_ANGAN</name>
<organism evidence="1">
    <name type="scientific">Anguilla anguilla</name>
    <name type="common">European freshwater eel</name>
    <name type="synonym">Muraena anguilla</name>
    <dbReference type="NCBI Taxonomy" id="7936"/>
    <lineage>
        <taxon>Eukaryota</taxon>
        <taxon>Metazoa</taxon>
        <taxon>Chordata</taxon>
        <taxon>Craniata</taxon>
        <taxon>Vertebrata</taxon>
        <taxon>Euteleostomi</taxon>
        <taxon>Actinopterygii</taxon>
        <taxon>Neopterygii</taxon>
        <taxon>Teleostei</taxon>
        <taxon>Anguilliformes</taxon>
        <taxon>Anguillidae</taxon>
        <taxon>Anguilla</taxon>
    </lineage>
</organism>